<evidence type="ECO:0000313" key="3">
    <source>
        <dbReference type="Proteomes" id="UP000770717"/>
    </source>
</evidence>
<dbReference type="Proteomes" id="UP000770717">
    <property type="component" value="Unassembled WGS sequence"/>
</dbReference>
<feature type="signal peptide" evidence="1">
    <location>
        <begin position="1"/>
        <end position="21"/>
    </location>
</feature>
<dbReference type="EMBL" id="WNTK01000013">
    <property type="protein sequence ID" value="KAG9473605.1"/>
    <property type="molecule type" value="Genomic_DNA"/>
</dbReference>
<sequence>MAIWTLRLSGFCFSTLSIASAQPLQSQAGSRIRVLVFMLSGPTEGLGEGGRCHNGCPPVDWTTMLIPVLNVLPSFF</sequence>
<evidence type="ECO:0000256" key="1">
    <source>
        <dbReference type="SAM" id="SignalP"/>
    </source>
</evidence>
<proteinExistence type="predicted"/>
<name>A0A8J6ER45_ELECQ</name>
<dbReference type="AlphaFoldDB" id="A0A8J6ER45"/>
<keyword evidence="1" id="KW-0732">Signal</keyword>
<protein>
    <recommendedName>
        <fullName evidence="4">Secreted protein</fullName>
    </recommendedName>
</protein>
<evidence type="ECO:0008006" key="4">
    <source>
        <dbReference type="Google" id="ProtNLM"/>
    </source>
</evidence>
<reference evidence="2" key="1">
    <citation type="thesis" date="2020" institute="ProQuest LLC" country="789 East Eisenhower Parkway, Ann Arbor, MI, USA">
        <title>Comparative Genomics and Chromosome Evolution.</title>
        <authorList>
            <person name="Mudd A.B."/>
        </authorList>
    </citation>
    <scope>NUCLEOTIDE SEQUENCE</scope>
    <source>
        <strain evidence="2">HN-11 Male</strain>
        <tissue evidence="2">Kidney and liver</tissue>
    </source>
</reference>
<keyword evidence="3" id="KW-1185">Reference proteome</keyword>
<feature type="chain" id="PRO_5035177553" description="Secreted protein" evidence="1">
    <location>
        <begin position="22"/>
        <end position="76"/>
    </location>
</feature>
<gene>
    <name evidence="2" type="ORF">GDO78_004089</name>
</gene>
<accession>A0A8J6ER45</accession>
<organism evidence="2 3">
    <name type="scientific">Eleutherodactylus coqui</name>
    <name type="common">Puerto Rican coqui</name>
    <dbReference type="NCBI Taxonomy" id="57060"/>
    <lineage>
        <taxon>Eukaryota</taxon>
        <taxon>Metazoa</taxon>
        <taxon>Chordata</taxon>
        <taxon>Craniata</taxon>
        <taxon>Vertebrata</taxon>
        <taxon>Euteleostomi</taxon>
        <taxon>Amphibia</taxon>
        <taxon>Batrachia</taxon>
        <taxon>Anura</taxon>
        <taxon>Neobatrachia</taxon>
        <taxon>Hyloidea</taxon>
        <taxon>Eleutherodactylidae</taxon>
        <taxon>Eleutherodactylinae</taxon>
        <taxon>Eleutherodactylus</taxon>
        <taxon>Eleutherodactylus</taxon>
    </lineage>
</organism>
<evidence type="ECO:0000313" key="2">
    <source>
        <dbReference type="EMBL" id="KAG9473605.1"/>
    </source>
</evidence>
<comment type="caution">
    <text evidence="2">The sequence shown here is derived from an EMBL/GenBank/DDBJ whole genome shotgun (WGS) entry which is preliminary data.</text>
</comment>